<evidence type="ECO:0000313" key="4">
    <source>
        <dbReference type="EMBL" id="KAF0732782.1"/>
    </source>
</evidence>
<dbReference type="PANTHER" id="PTHR37471:SF1">
    <property type="entry name" value="AB HYDROLASE-1 DOMAIN-CONTAINING PROTEIN"/>
    <property type="match status" value="1"/>
</dbReference>
<feature type="transmembrane region" description="Helical" evidence="2">
    <location>
        <begin position="302"/>
        <end position="324"/>
    </location>
</feature>
<dbReference type="VEuPathDB" id="FungiDB:AeMF1_015234"/>
<protein>
    <recommendedName>
        <fullName evidence="3">AB hydrolase-1 domain-containing protein</fullName>
    </recommendedName>
</protein>
<evidence type="ECO:0000313" key="5">
    <source>
        <dbReference type="Proteomes" id="UP000481153"/>
    </source>
</evidence>
<feature type="region of interest" description="Disordered" evidence="1">
    <location>
        <begin position="601"/>
        <end position="621"/>
    </location>
</feature>
<dbReference type="Proteomes" id="UP000481153">
    <property type="component" value="Unassembled WGS sequence"/>
</dbReference>
<feature type="transmembrane region" description="Helical" evidence="2">
    <location>
        <begin position="18"/>
        <end position="45"/>
    </location>
</feature>
<accession>A0A6G0WZ40</accession>
<dbReference type="PANTHER" id="PTHR37471">
    <property type="entry name" value="UNNAMED PRODUCT"/>
    <property type="match status" value="1"/>
</dbReference>
<sequence>MQHAGNAESRLQAKTWDYFVCLACVVLPMRAITILTPLALLLLSLNQLHLFGTPLDAWYATPLILYCASEALFTIYFYDTKAKLNQLVNLSPPRIVDTYAERRHPHTSVPSFFDALAVHVGDVRGWLEDWFHGTPFDQLTRQDLRAWLSFALISKQWEDLTHSEANDVDIVIEKIHARLGTTDRCADQERFRQIDEMANELYHAKSSSRSASTITSMNAFINTITATHQNLQPSEATKPCMRHLFDPINARSRPWLCYALTLGLDWIGALVLYMNGFERHAEIEGFSYWHRPAVTEETQEPIVFVHGAGTGLAMYAPLLLRLFARFKNRQILLPEMPEISMQLSTDNVLPRDELLWCYATMLEQHGIASAHWMGHSLGTVPCSWVAQDMPRLVSHVTMIDPIVFGLWTTDVCFNFLYRHPLKQASNGLQLILWYFFSMELGIAHVLRRHFYWYDNLCFPENLPRHPTTNNVAATVFLSSHDQVINAPAVYAYLQRGAKLGADAVAAEDWIETTMWPGFHHGQMLLHKSVQEDILRSLQARGPNVVQTPTGFKRCYSLRRATSSSSSSKKAVSIGKRDVRLVKAASTANDHLRRHVSILKTQTSAAPEKAMSVPSSKPPNERMLRRRASHVYTKRDSAVISALPTSLEPPPMLPLRVVKLTQ</sequence>
<dbReference type="EMBL" id="VJMJ01000128">
    <property type="protein sequence ID" value="KAF0732782.1"/>
    <property type="molecule type" value="Genomic_DNA"/>
</dbReference>
<keyword evidence="2" id="KW-0472">Membrane</keyword>
<feature type="domain" description="AB hydrolase-1" evidence="3">
    <location>
        <begin position="301"/>
        <end position="401"/>
    </location>
</feature>
<dbReference type="SUPFAM" id="SSF53474">
    <property type="entry name" value="alpha/beta-Hydrolases"/>
    <property type="match status" value="1"/>
</dbReference>
<comment type="caution">
    <text evidence="4">The sequence shown here is derived from an EMBL/GenBank/DDBJ whole genome shotgun (WGS) entry which is preliminary data.</text>
</comment>
<keyword evidence="2" id="KW-0812">Transmembrane</keyword>
<evidence type="ECO:0000259" key="3">
    <source>
        <dbReference type="Pfam" id="PF00561"/>
    </source>
</evidence>
<dbReference type="Pfam" id="PF00561">
    <property type="entry name" value="Abhydrolase_1"/>
    <property type="match status" value="1"/>
</dbReference>
<evidence type="ECO:0000256" key="2">
    <source>
        <dbReference type="SAM" id="Phobius"/>
    </source>
</evidence>
<reference evidence="4 5" key="1">
    <citation type="submission" date="2019-07" db="EMBL/GenBank/DDBJ databases">
        <title>Genomics analysis of Aphanomyces spp. identifies a new class of oomycete effector associated with host adaptation.</title>
        <authorList>
            <person name="Gaulin E."/>
        </authorList>
    </citation>
    <scope>NUCLEOTIDE SEQUENCE [LARGE SCALE GENOMIC DNA]</scope>
    <source>
        <strain evidence="4 5">ATCC 201684</strain>
    </source>
</reference>
<organism evidence="4 5">
    <name type="scientific">Aphanomyces euteiches</name>
    <dbReference type="NCBI Taxonomy" id="100861"/>
    <lineage>
        <taxon>Eukaryota</taxon>
        <taxon>Sar</taxon>
        <taxon>Stramenopiles</taxon>
        <taxon>Oomycota</taxon>
        <taxon>Saprolegniomycetes</taxon>
        <taxon>Saprolegniales</taxon>
        <taxon>Verrucalvaceae</taxon>
        <taxon>Aphanomyces</taxon>
    </lineage>
</organism>
<dbReference type="InterPro" id="IPR029058">
    <property type="entry name" value="AB_hydrolase_fold"/>
</dbReference>
<name>A0A6G0WZ40_9STRA</name>
<feature type="transmembrane region" description="Helical" evidence="2">
    <location>
        <begin position="255"/>
        <end position="274"/>
    </location>
</feature>
<proteinExistence type="predicted"/>
<dbReference type="Gene3D" id="3.40.50.1820">
    <property type="entry name" value="alpha/beta hydrolase"/>
    <property type="match status" value="1"/>
</dbReference>
<evidence type="ECO:0000256" key="1">
    <source>
        <dbReference type="SAM" id="MobiDB-lite"/>
    </source>
</evidence>
<keyword evidence="2" id="KW-1133">Transmembrane helix</keyword>
<dbReference type="AlphaFoldDB" id="A0A6G0WZ40"/>
<feature type="transmembrane region" description="Helical" evidence="2">
    <location>
        <begin position="57"/>
        <end position="78"/>
    </location>
</feature>
<dbReference type="InterPro" id="IPR000073">
    <property type="entry name" value="AB_hydrolase_1"/>
</dbReference>
<gene>
    <name evidence="4" type="ORF">Ae201684_010113</name>
</gene>
<keyword evidence="5" id="KW-1185">Reference proteome</keyword>